<organism evidence="1 3">
    <name type="scientific">Sphingomonas koreensis</name>
    <dbReference type="NCBI Taxonomy" id="93064"/>
    <lineage>
        <taxon>Bacteria</taxon>
        <taxon>Pseudomonadati</taxon>
        <taxon>Pseudomonadota</taxon>
        <taxon>Alphaproteobacteria</taxon>
        <taxon>Sphingomonadales</taxon>
        <taxon>Sphingomonadaceae</taxon>
        <taxon>Sphingomonas</taxon>
    </lineage>
</organism>
<dbReference type="STRING" id="93064.BRX40_19885"/>
<dbReference type="Pfam" id="PF04299">
    <property type="entry name" value="FMN_bind_2"/>
    <property type="match status" value="1"/>
</dbReference>
<dbReference type="InterPro" id="IPR012349">
    <property type="entry name" value="Split_barrel_FMN-bd"/>
</dbReference>
<evidence type="ECO:0000313" key="3">
    <source>
        <dbReference type="Proteomes" id="UP000185161"/>
    </source>
</evidence>
<dbReference type="PANTHER" id="PTHR35802:SF1">
    <property type="entry name" value="PROTEASE SYNTHASE AND SPORULATION PROTEIN PAI 2"/>
    <property type="match status" value="1"/>
</dbReference>
<protein>
    <submittedName>
        <fullName evidence="1 2">Transcriptional regulator</fullName>
    </submittedName>
</protein>
<reference evidence="1" key="1">
    <citation type="submission" date="2016-12" db="EMBL/GenBank/DDBJ databases">
        <title>Whole genome sequencing of Sphingomonas koreensis.</title>
        <authorList>
            <person name="Conlan S."/>
            <person name="Thomas P.J."/>
            <person name="Mullikin J."/>
            <person name="Palmore T.N."/>
            <person name="Frank K.M."/>
            <person name="Segre J.A."/>
        </authorList>
    </citation>
    <scope>NUCLEOTIDE SEQUENCE</scope>
    <source>
        <strain evidence="1">ABOJV</strain>
    </source>
</reference>
<dbReference type="Proteomes" id="UP000286681">
    <property type="component" value="Unassembled WGS sequence"/>
</dbReference>
<gene>
    <name evidence="1" type="ORF">BRX40_19885</name>
    <name evidence="2" type="ORF">CA257_12775</name>
</gene>
<dbReference type="KEGG" id="skr:BRX40_19885"/>
<evidence type="ECO:0000313" key="1">
    <source>
        <dbReference type="EMBL" id="APR54375.1"/>
    </source>
</evidence>
<dbReference type="AlphaFoldDB" id="A0A1L6JEP1"/>
<evidence type="ECO:0000313" key="2">
    <source>
        <dbReference type="EMBL" id="RSV02060.1"/>
    </source>
</evidence>
<accession>A0A1L6JEP1</accession>
<evidence type="ECO:0000313" key="4">
    <source>
        <dbReference type="Proteomes" id="UP000286681"/>
    </source>
</evidence>
<keyword evidence="3" id="KW-1185">Reference proteome</keyword>
<dbReference type="GeneID" id="44134826"/>
<sequence length="214" mass="23106">MDGAEASAGVTKAQENRPLFERFGDADVRALIEGYPLAWVCGGGAGALEASLLPLIGVYDGEGRLIELIGHLMRSNPLHAALTADPRATILFSGPDAYVSPEHAGRRDWAPTWNYAQVKIGAEIAFDEALTETSLKVLIDAMEAGRAEPWSVEELGPRYRGMLTRIIGFRARVTALSGKFKLGQDEDDATLHAILGALQDAQSVAWMKRFNGGR</sequence>
<dbReference type="EMBL" id="CP018820">
    <property type="protein sequence ID" value="APR54375.1"/>
    <property type="molecule type" value="Genomic_DNA"/>
</dbReference>
<dbReference type="InterPro" id="IPR007396">
    <property type="entry name" value="TR_PAI2-type"/>
</dbReference>
<dbReference type="SUPFAM" id="SSF50475">
    <property type="entry name" value="FMN-binding split barrel"/>
    <property type="match status" value="1"/>
</dbReference>
<reference evidence="3" key="2">
    <citation type="submission" date="2016-12" db="EMBL/GenBank/DDBJ databases">
        <title>Whole genome sequencing of Sphingomonas sp. ABOJV.</title>
        <authorList>
            <person name="Conlan S."/>
            <person name="Thomas P.J."/>
            <person name="Mullikin J."/>
            <person name="Palmore T.N."/>
            <person name="Frank K.M."/>
            <person name="Segre J.A."/>
        </authorList>
    </citation>
    <scope>NUCLEOTIDE SEQUENCE [LARGE SCALE GENOMIC DNA]</scope>
    <source>
        <strain evidence="3">ABOJV</strain>
    </source>
</reference>
<dbReference type="Gene3D" id="2.30.110.10">
    <property type="entry name" value="Electron Transport, Fmn-binding Protein, Chain A"/>
    <property type="match status" value="1"/>
</dbReference>
<name>A0A1L6JEP1_9SPHN</name>
<dbReference type="EMBL" id="QQWO01000010">
    <property type="protein sequence ID" value="RSV02060.1"/>
    <property type="molecule type" value="Genomic_DNA"/>
</dbReference>
<proteinExistence type="predicted"/>
<dbReference type="PANTHER" id="PTHR35802">
    <property type="entry name" value="PROTEASE SYNTHASE AND SPORULATION PROTEIN PAI 2"/>
    <property type="match status" value="1"/>
</dbReference>
<dbReference type="OrthoDB" id="9794948at2"/>
<dbReference type="Proteomes" id="UP000185161">
    <property type="component" value="Chromosome"/>
</dbReference>
<reference evidence="2 4" key="3">
    <citation type="submission" date="2018-07" db="EMBL/GenBank/DDBJ databases">
        <title>Genomic and Epidemiologic Investigation of an Indolent Hospital Outbreak.</title>
        <authorList>
            <person name="Johnson R.C."/>
            <person name="Deming C."/>
            <person name="Conlan S."/>
            <person name="Zellmer C.J."/>
            <person name="Michelin A.V."/>
            <person name="Lee-Lin S."/>
            <person name="Thomas P.J."/>
            <person name="Park M."/>
            <person name="Weingarten R.A."/>
            <person name="Less J."/>
            <person name="Dekker J.P."/>
            <person name="Frank K.M."/>
            <person name="Musser K.A."/>
            <person name="Mcquiston J.R."/>
            <person name="Henderson D.K."/>
            <person name="Lau A.F."/>
            <person name="Palmore T.N."/>
            <person name="Segre J.A."/>
        </authorList>
    </citation>
    <scope>NUCLEOTIDE SEQUENCE [LARGE SCALE GENOMIC DNA]</scope>
    <source>
        <strain evidence="2 4">SK-NIH.Env10_0317</strain>
    </source>
</reference>
<dbReference type="RefSeq" id="WP_075152759.1">
    <property type="nucleotide sequence ID" value="NZ_CP018820.1"/>
</dbReference>